<evidence type="ECO:0000256" key="5">
    <source>
        <dbReference type="ARBA" id="ARBA00023085"/>
    </source>
</evidence>
<evidence type="ECO:0000256" key="2">
    <source>
        <dbReference type="ARBA" id="ARBA00006027"/>
    </source>
</evidence>
<evidence type="ECO:0000256" key="6">
    <source>
        <dbReference type="PROSITE-ProRule" id="PRU10040"/>
    </source>
</evidence>
<keyword evidence="4 7" id="KW-0378">Hydrolase</keyword>
<evidence type="ECO:0000259" key="9">
    <source>
        <dbReference type="SMART" id="SM00856"/>
    </source>
</evidence>
<dbReference type="InterPro" id="IPR012334">
    <property type="entry name" value="Pectin_lyas_fold"/>
</dbReference>
<feature type="active site" evidence="6">
    <location>
        <position position="354"/>
    </location>
</feature>
<comment type="similarity">
    <text evidence="2">In the N-terminal section; belongs to the PMEI family.</text>
</comment>
<evidence type="ECO:0000256" key="1">
    <source>
        <dbReference type="ARBA" id="ARBA00005184"/>
    </source>
</evidence>
<dbReference type="GO" id="GO:0042545">
    <property type="term" value="P:cell wall modification"/>
    <property type="evidence" value="ECO:0007669"/>
    <property type="project" value="UniProtKB-UniRule"/>
</dbReference>
<dbReference type="SUPFAM" id="SSF51126">
    <property type="entry name" value="Pectin lyase-like"/>
    <property type="match status" value="1"/>
</dbReference>
<dbReference type="GO" id="GO:0045490">
    <property type="term" value="P:pectin catabolic process"/>
    <property type="evidence" value="ECO:0007669"/>
    <property type="project" value="UniProtKB-UniRule"/>
</dbReference>
<dbReference type="NCBIfam" id="TIGR01614">
    <property type="entry name" value="PME_inhib"/>
    <property type="match status" value="1"/>
</dbReference>
<dbReference type="InterPro" id="IPR006501">
    <property type="entry name" value="Pectinesterase_inhib_dom"/>
</dbReference>
<protein>
    <recommendedName>
        <fullName evidence="7">Pectinesterase</fullName>
        <ecNumber evidence="7">3.1.1.11</ecNumber>
    </recommendedName>
</protein>
<feature type="chain" id="PRO_5044532998" description="Pectinesterase" evidence="7">
    <location>
        <begin position="23"/>
        <end position="559"/>
    </location>
</feature>
<dbReference type="Pfam" id="PF04043">
    <property type="entry name" value="PMEI"/>
    <property type="match status" value="1"/>
</dbReference>
<dbReference type="FunFam" id="2.160.20.10:FF:000001">
    <property type="entry name" value="Pectinesterase"/>
    <property type="match status" value="1"/>
</dbReference>
<dbReference type="SMART" id="SM00856">
    <property type="entry name" value="PMEI"/>
    <property type="match status" value="1"/>
</dbReference>
<feature type="transmembrane region" description="Helical" evidence="8">
    <location>
        <begin position="536"/>
        <end position="558"/>
    </location>
</feature>
<evidence type="ECO:0000256" key="4">
    <source>
        <dbReference type="ARBA" id="ARBA00022801"/>
    </source>
</evidence>
<organism evidence="10 11">
    <name type="scientific">Eucalyptus globulus</name>
    <name type="common">Tasmanian blue gum</name>
    <dbReference type="NCBI Taxonomy" id="34317"/>
    <lineage>
        <taxon>Eukaryota</taxon>
        <taxon>Viridiplantae</taxon>
        <taxon>Streptophyta</taxon>
        <taxon>Embryophyta</taxon>
        <taxon>Tracheophyta</taxon>
        <taxon>Spermatophyta</taxon>
        <taxon>Magnoliopsida</taxon>
        <taxon>eudicotyledons</taxon>
        <taxon>Gunneridae</taxon>
        <taxon>Pentapetalae</taxon>
        <taxon>rosids</taxon>
        <taxon>malvids</taxon>
        <taxon>Myrtales</taxon>
        <taxon>Myrtaceae</taxon>
        <taxon>Myrtoideae</taxon>
        <taxon>Eucalypteae</taxon>
        <taxon>Eucalyptus</taxon>
    </lineage>
</organism>
<reference evidence="10 11" key="1">
    <citation type="submission" date="2024-11" db="EMBL/GenBank/DDBJ databases">
        <title>Chromosome-level genome assembly of Eucalyptus globulus Labill. provides insights into its genome evolution.</title>
        <authorList>
            <person name="Li X."/>
        </authorList>
    </citation>
    <scope>NUCLEOTIDE SEQUENCE [LARGE SCALE GENOMIC DNA]</scope>
    <source>
        <strain evidence="10">CL2024</strain>
        <tissue evidence="10">Fresh tender leaves</tissue>
    </source>
</reference>
<name>A0ABD3KHK1_EUCGL</name>
<dbReference type="InterPro" id="IPR035513">
    <property type="entry name" value="Invertase/methylesterase_inhib"/>
</dbReference>
<dbReference type="InterPro" id="IPR000070">
    <property type="entry name" value="Pectinesterase_cat"/>
</dbReference>
<comment type="caution">
    <text evidence="10">The sequence shown here is derived from an EMBL/GenBank/DDBJ whole genome shotgun (WGS) entry which is preliminary data.</text>
</comment>
<dbReference type="EC" id="3.1.1.11" evidence="7"/>
<dbReference type="CDD" id="cd15798">
    <property type="entry name" value="PMEI-like_3"/>
    <property type="match status" value="1"/>
</dbReference>
<keyword evidence="8" id="KW-1133">Transmembrane helix</keyword>
<feature type="signal peptide" evidence="7">
    <location>
        <begin position="1"/>
        <end position="22"/>
    </location>
</feature>
<dbReference type="Pfam" id="PF01095">
    <property type="entry name" value="Pectinesterase"/>
    <property type="match status" value="1"/>
</dbReference>
<evidence type="ECO:0000256" key="3">
    <source>
        <dbReference type="ARBA" id="ARBA00007786"/>
    </source>
</evidence>
<keyword evidence="8" id="KW-0472">Membrane</keyword>
<keyword evidence="5 7" id="KW-0063">Aspartyl esterase</keyword>
<accession>A0ABD3KHK1</accession>
<dbReference type="PROSITE" id="PS00503">
    <property type="entry name" value="PECTINESTERASE_2"/>
    <property type="match status" value="1"/>
</dbReference>
<evidence type="ECO:0000256" key="7">
    <source>
        <dbReference type="RuleBase" id="RU000589"/>
    </source>
</evidence>
<comment type="pathway">
    <text evidence="1 7">Glycan metabolism; pectin degradation; 2-dehydro-3-deoxy-D-gluconate from pectin: step 1/5.</text>
</comment>
<evidence type="ECO:0000256" key="8">
    <source>
        <dbReference type="SAM" id="Phobius"/>
    </source>
</evidence>
<evidence type="ECO:0000313" key="10">
    <source>
        <dbReference type="EMBL" id="KAL3738828.1"/>
    </source>
</evidence>
<keyword evidence="7" id="KW-0732">Signal</keyword>
<evidence type="ECO:0000313" key="11">
    <source>
        <dbReference type="Proteomes" id="UP001634007"/>
    </source>
</evidence>
<dbReference type="InterPro" id="IPR011050">
    <property type="entry name" value="Pectin_lyase_fold/virulence"/>
</dbReference>
<dbReference type="PANTHER" id="PTHR31707">
    <property type="entry name" value="PECTINESTERASE"/>
    <property type="match status" value="1"/>
</dbReference>
<dbReference type="GO" id="GO:0030599">
    <property type="term" value="F:pectinesterase activity"/>
    <property type="evidence" value="ECO:0007669"/>
    <property type="project" value="UniProtKB-UniRule"/>
</dbReference>
<sequence>MGFHQKFTILLFWSLLITQTISSYSSSDVKSWCSTMPYPQPCEYFLTHLPQQTPLEQKSHFLMASMRVTLERAQLARMKSYSLGSMCRNEREKAAWADCLRLYEHIVHHLNRTIHRQCTQDDVQTWLSTALTNLETCRAGFVELGILDNLLPLMSNNISKLISNALSANHVPYAMPNYTHEFPTWLRPGNRKLLRSSSASSMANIVVAHDGLGNYKTISEAVIAASERSGMARCIIYIKAGTYEENIEVGSKLENIVFVGDGIGMTIITGSRSVGEGFTTFNSATVAVDGDGFIAQDITFRNTAGAANGQAVALRSSSDLSVFYRCSFEGYQDTLFVHSERQFYKECDIYGSIDFIFGNAAVVFQNCNIYARNPPNKVNIITAQGRTDPNQNTGISIHNCKVTAASDLLLVQSFAKTYLGRPWQEYSRTVFMTTYLDSLIDSAGWLEWDGDFALSTLYYGEYMNIGPGSSTTNRVTWAGYHVITSTIEASKFTIGNFIPGGSWLFATGIPYTSGSDDMPYASWGYDVPYTSRGHKLFINFIGAYNGYLLLLFGIYFHFN</sequence>
<dbReference type="InterPro" id="IPR033131">
    <property type="entry name" value="Pectinesterase_Asp_AS"/>
</dbReference>
<proteinExistence type="inferred from homology"/>
<dbReference type="Proteomes" id="UP001634007">
    <property type="component" value="Unassembled WGS sequence"/>
</dbReference>
<dbReference type="SUPFAM" id="SSF101148">
    <property type="entry name" value="Plant invertase/pectin methylesterase inhibitor"/>
    <property type="match status" value="1"/>
</dbReference>
<dbReference type="EMBL" id="JBJKBG010000005">
    <property type="protein sequence ID" value="KAL3738828.1"/>
    <property type="molecule type" value="Genomic_DNA"/>
</dbReference>
<feature type="domain" description="Pectinesterase inhibitor" evidence="9">
    <location>
        <begin position="24"/>
        <end position="168"/>
    </location>
</feature>
<keyword evidence="8" id="KW-0812">Transmembrane</keyword>
<comment type="similarity">
    <text evidence="3">In the C-terminal section; belongs to the pectinesterase family.</text>
</comment>
<dbReference type="AlphaFoldDB" id="A0ABD3KHK1"/>
<keyword evidence="11" id="KW-1185">Reference proteome</keyword>
<dbReference type="Gene3D" id="2.160.20.10">
    <property type="entry name" value="Single-stranded right-handed beta-helix, Pectin lyase-like"/>
    <property type="match status" value="1"/>
</dbReference>
<dbReference type="Gene3D" id="1.20.140.40">
    <property type="entry name" value="Invertase/pectin methylesterase inhibitor family protein"/>
    <property type="match status" value="1"/>
</dbReference>
<gene>
    <name evidence="10" type="ORF">ACJRO7_020233</name>
</gene>
<comment type="catalytic activity">
    <reaction evidence="7">
        <text>[(1-&gt;4)-alpha-D-galacturonosyl methyl ester](n) + n H2O = [(1-&gt;4)-alpha-D-galacturonosyl](n) + n methanol + n H(+)</text>
        <dbReference type="Rhea" id="RHEA:22380"/>
        <dbReference type="Rhea" id="RHEA-COMP:14570"/>
        <dbReference type="Rhea" id="RHEA-COMP:14573"/>
        <dbReference type="ChEBI" id="CHEBI:15377"/>
        <dbReference type="ChEBI" id="CHEBI:15378"/>
        <dbReference type="ChEBI" id="CHEBI:17790"/>
        <dbReference type="ChEBI" id="CHEBI:140522"/>
        <dbReference type="ChEBI" id="CHEBI:140523"/>
        <dbReference type="EC" id="3.1.1.11"/>
    </reaction>
</comment>